<dbReference type="SMART" id="SM00320">
    <property type="entry name" value="WD40"/>
    <property type="match status" value="5"/>
</dbReference>
<organism evidence="4 5">
    <name type="scientific">Pseudoalteromonas prydzensis</name>
    <dbReference type="NCBI Taxonomy" id="182141"/>
    <lineage>
        <taxon>Bacteria</taxon>
        <taxon>Pseudomonadati</taxon>
        <taxon>Pseudomonadota</taxon>
        <taxon>Gammaproteobacteria</taxon>
        <taxon>Alteromonadales</taxon>
        <taxon>Pseudoalteromonadaceae</taxon>
        <taxon>Pseudoalteromonas</taxon>
    </lineage>
</organism>
<accession>A0ABR9FGP9</accession>
<evidence type="ECO:0000313" key="5">
    <source>
        <dbReference type="Proteomes" id="UP000707245"/>
    </source>
</evidence>
<sequence length="328" mass="36212">MRTNFLKSIITTGLMINLAGCFGDTVFEAAPLSEFRHTNEPVLSAALTVDGSMSIVAEQGKVCLWDNKTNQLKFKCLVGDDAKHIELVGFSKDKSKYFISNRTSVHMFSATTGQLVGSWATGKNIARDIAVSADASTILIGYRSGEAQVINTQTSVSKLLKIHRLDINSVALSDDGTTALTGSSDKFAYVWTTNDGKITQRFKSTTRINHVAMNSNASIGFSIDSVDDRQFLDLKTAEERAELNIMANFIEFNDSLFINDDKWFLTGLPKSTLYLWRVADGQQLAEYKAAKLRLRSSVLAVAYDKNSKSIMTETSDGVLEVWPYEPPK</sequence>
<dbReference type="PROSITE" id="PS50082">
    <property type="entry name" value="WD_REPEATS_2"/>
    <property type="match status" value="1"/>
</dbReference>
<gene>
    <name evidence="4" type="ORF">EI167_00555</name>
</gene>
<dbReference type="InterPro" id="IPR011047">
    <property type="entry name" value="Quinoprotein_ADH-like_sf"/>
</dbReference>
<keyword evidence="2" id="KW-0677">Repeat</keyword>
<evidence type="ECO:0000313" key="4">
    <source>
        <dbReference type="EMBL" id="MBE0455970.1"/>
    </source>
</evidence>
<comment type="caution">
    <text evidence="4">The sequence shown here is derived from an EMBL/GenBank/DDBJ whole genome shotgun (WGS) entry which is preliminary data.</text>
</comment>
<keyword evidence="5" id="KW-1185">Reference proteome</keyword>
<dbReference type="InterPro" id="IPR015943">
    <property type="entry name" value="WD40/YVTN_repeat-like_dom_sf"/>
</dbReference>
<evidence type="ECO:0000256" key="3">
    <source>
        <dbReference type="PROSITE-ProRule" id="PRU00221"/>
    </source>
</evidence>
<evidence type="ECO:0000256" key="1">
    <source>
        <dbReference type="ARBA" id="ARBA00022574"/>
    </source>
</evidence>
<dbReference type="Pfam" id="PF00400">
    <property type="entry name" value="WD40"/>
    <property type="match status" value="1"/>
</dbReference>
<dbReference type="SUPFAM" id="SSF50998">
    <property type="entry name" value="Quinoprotein alcohol dehydrogenase-like"/>
    <property type="match status" value="1"/>
</dbReference>
<dbReference type="PANTHER" id="PTHR19848:SF8">
    <property type="entry name" value="F-BOX AND WD REPEAT DOMAIN CONTAINING 7"/>
    <property type="match status" value="1"/>
</dbReference>
<evidence type="ECO:0000256" key="2">
    <source>
        <dbReference type="ARBA" id="ARBA00022737"/>
    </source>
</evidence>
<dbReference type="InterPro" id="IPR001680">
    <property type="entry name" value="WD40_rpt"/>
</dbReference>
<protein>
    <recommendedName>
        <fullName evidence="6">Vegetatible incompatibility protein HET-E-1</fullName>
    </recommendedName>
</protein>
<keyword evidence="1 3" id="KW-0853">WD repeat</keyword>
<dbReference type="RefSeq" id="WP_192540212.1">
    <property type="nucleotide sequence ID" value="NZ_JBQDLW010000015.1"/>
</dbReference>
<dbReference type="PROSITE" id="PS50294">
    <property type="entry name" value="WD_REPEATS_REGION"/>
    <property type="match status" value="1"/>
</dbReference>
<proteinExistence type="predicted"/>
<dbReference type="PANTHER" id="PTHR19848">
    <property type="entry name" value="WD40 REPEAT PROTEIN"/>
    <property type="match status" value="1"/>
</dbReference>
<reference evidence="4 5" key="1">
    <citation type="submission" date="2020-07" db="EMBL/GenBank/DDBJ databases">
        <title>Halophilic bacteria isolated from french cheeses.</title>
        <authorList>
            <person name="Kothe C.I."/>
            <person name="Farah-Kraiem B."/>
            <person name="Renault P."/>
            <person name="Dridi B."/>
        </authorList>
    </citation>
    <scope>NUCLEOTIDE SEQUENCE [LARGE SCALE GENOMIC DNA]</scope>
    <source>
        <strain evidence="4 5">FME14</strain>
    </source>
</reference>
<dbReference type="EMBL" id="RRZA01000001">
    <property type="protein sequence ID" value="MBE0455970.1"/>
    <property type="molecule type" value="Genomic_DNA"/>
</dbReference>
<name>A0ABR9FGP9_9GAMM</name>
<feature type="repeat" description="WD" evidence="3">
    <location>
        <begin position="160"/>
        <end position="201"/>
    </location>
</feature>
<evidence type="ECO:0008006" key="6">
    <source>
        <dbReference type="Google" id="ProtNLM"/>
    </source>
</evidence>
<dbReference type="Gene3D" id="2.130.10.10">
    <property type="entry name" value="YVTN repeat-like/Quinoprotein amine dehydrogenase"/>
    <property type="match status" value="2"/>
</dbReference>
<dbReference type="Proteomes" id="UP000707245">
    <property type="component" value="Unassembled WGS sequence"/>
</dbReference>